<keyword evidence="2" id="KW-1185">Reference proteome</keyword>
<dbReference type="Proteomes" id="UP000599383">
    <property type="component" value="Unassembled WGS sequence"/>
</dbReference>
<sequence length="124" mass="14036">MTAVTGSEFKGIRPASGALWVTGWHCLKSETAITEYLVESDGVDPRKISVGKKKRRILDALINAPMYCASPVRLSHYIMLLREESGLNIETEWFRNDPRTGRERFGVYVLKDKVTRYDQNGGQS</sequence>
<protein>
    <submittedName>
        <fullName evidence="1">Uncharacterized protein</fullName>
    </submittedName>
</protein>
<organism evidence="1 2">
    <name type="scientific">Ruegeria atlantica</name>
    <dbReference type="NCBI Taxonomy" id="81569"/>
    <lineage>
        <taxon>Bacteria</taxon>
        <taxon>Pseudomonadati</taxon>
        <taxon>Pseudomonadota</taxon>
        <taxon>Alphaproteobacteria</taxon>
        <taxon>Rhodobacterales</taxon>
        <taxon>Roseobacteraceae</taxon>
        <taxon>Ruegeria</taxon>
    </lineage>
</organism>
<gene>
    <name evidence="1" type="ORF">GS617_04125</name>
</gene>
<evidence type="ECO:0000313" key="2">
    <source>
        <dbReference type="Proteomes" id="UP000599383"/>
    </source>
</evidence>
<comment type="caution">
    <text evidence="1">The sequence shown here is derived from an EMBL/GenBank/DDBJ whole genome shotgun (WGS) entry which is preliminary data.</text>
</comment>
<name>A0ABX1W835_9RHOB</name>
<proteinExistence type="predicted"/>
<dbReference type="EMBL" id="WVQY01000001">
    <property type="protein sequence ID" value="NOD29448.1"/>
    <property type="molecule type" value="Genomic_DNA"/>
</dbReference>
<accession>A0ABX1W835</accession>
<dbReference type="RefSeq" id="WP_171362815.1">
    <property type="nucleotide sequence ID" value="NZ_WVQY01000001.1"/>
</dbReference>
<evidence type="ECO:0000313" key="1">
    <source>
        <dbReference type="EMBL" id="NOD29448.1"/>
    </source>
</evidence>
<reference evidence="1 2" key="1">
    <citation type="submission" date="2019-12" db="EMBL/GenBank/DDBJ databases">
        <title>Ruegeria JWLKs population differentiation of coral mucus and skeleton niches.</title>
        <authorList>
            <person name="Luo D."/>
        </authorList>
    </citation>
    <scope>NUCLEOTIDE SEQUENCE [LARGE SCALE GENOMIC DNA]</scope>
    <source>
        <strain evidence="1 2">HKCCD6238</strain>
    </source>
</reference>